<comment type="caution">
    <text evidence="3">The sequence shown here is derived from an EMBL/GenBank/DDBJ whole genome shotgun (WGS) entry which is preliminary data.</text>
</comment>
<dbReference type="EMBL" id="LQYT01000010">
    <property type="protein sequence ID" value="KYD22438.1"/>
    <property type="molecule type" value="Genomic_DNA"/>
</dbReference>
<reference evidence="3 4" key="1">
    <citation type="submission" date="2016-01" db="EMBL/GenBank/DDBJ databases">
        <title>Draft Genome Sequences of Seven Thermophilic Sporeformers Isolated from Foods.</title>
        <authorList>
            <person name="Berendsen E.M."/>
            <person name="Wells-Bennik M.H."/>
            <person name="Krawcyk A.O."/>
            <person name="De Jong A."/>
            <person name="Holsappel S."/>
            <person name="Eijlander R.T."/>
            <person name="Kuipers O.P."/>
        </authorList>
    </citation>
    <scope>NUCLEOTIDE SEQUENCE [LARGE SCALE GENOMIC DNA]</scope>
    <source>
        <strain evidence="3 4">B4135</strain>
    </source>
</reference>
<accession>A0A150MDG2</accession>
<dbReference type="Proteomes" id="UP000075683">
    <property type="component" value="Unassembled WGS sequence"/>
</dbReference>
<evidence type="ECO:0000313" key="3">
    <source>
        <dbReference type="EMBL" id="KYD22438.1"/>
    </source>
</evidence>
<keyword evidence="2" id="KW-1133">Transmembrane helix</keyword>
<feature type="transmembrane region" description="Helical" evidence="2">
    <location>
        <begin position="6"/>
        <end position="26"/>
    </location>
</feature>
<dbReference type="STRING" id="301148.B4135_1228"/>
<proteinExistence type="predicted"/>
<evidence type="ECO:0000256" key="2">
    <source>
        <dbReference type="SAM" id="Phobius"/>
    </source>
</evidence>
<name>A0A150MDG2_9BACI</name>
<protein>
    <submittedName>
        <fullName evidence="3">Uncharacterized protein</fullName>
    </submittedName>
</protein>
<gene>
    <name evidence="3" type="ORF">B4135_1228</name>
</gene>
<evidence type="ECO:0000256" key="1">
    <source>
        <dbReference type="SAM" id="MobiDB-lite"/>
    </source>
</evidence>
<feature type="region of interest" description="Disordered" evidence="1">
    <location>
        <begin position="27"/>
        <end position="105"/>
    </location>
</feature>
<dbReference type="OrthoDB" id="1798639at2"/>
<keyword evidence="2" id="KW-0812">Transmembrane</keyword>
<organism evidence="3 4">
    <name type="scientific">Caldibacillus debilis</name>
    <dbReference type="NCBI Taxonomy" id="301148"/>
    <lineage>
        <taxon>Bacteria</taxon>
        <taxon>Bacillati</taxon>
        <taxon>Bacillota</taxon>
        <taxon>Bacilli</taxon>
        <taxon>Bacillales</taxon>
        <taxon>Bacillaceae</taxon>
        <taxon>Caldibacillus</taxon>
    </lineage>
</organism>
<dbReference type="AlphaFoldDB" id="A0A150MDG2"/>
<evidence type="ECO:0000313" key="4">
    <source>
        <dbReference type="Proteomes" id="UP000075683"/>
    </source>
</evidence>
<dbReference type="RefSeq" id="WP_061568008.1">
    <property type="nucleotide sequence ID" value="NZ_LQYT01000010.1"/>
</dbReference>
<sequence length="134" mass="14811">MFDQFFDTVLPFLVMLGFITSFISGMRDEKKKKGKRPQHPAREISPNPAPAAPGKRHKIEIFEEEENVSSPVGDEMTGGHAGEEKVLAPGAAADASPPVPSPIPRVTKKEIVQGVIWQEILGRPRAKNPIRFRM</sequence>
<keyword evidence="2" id="KW-0472">Membrane</keyword>